<dbReference type="PATRIC" id="fig|1462.6.peg.3970"/>
<evidence type="ECO:0000313" key="2">
    <source>
        <dbReference type="Proteomes" id="UP000032522"/>
    </source>
</evidence>
<sequence length="68" mass="8055">MRTSIADRNQREHVCIVCEQEKKEGIFLFGHFLCLDCNQAIVQTNTDDPNYSFYVRQLRKMFTSKIHS</sequence>
<dbReference type="RefSeq" id="WP_044732949.1">
    <property type="nucleotide sequence ID" value="NZ_JYBP01000003.1"/>
</dbReference>
<dbReference type="Proteomes" id="UP000032522">
    <property type="component" value="Unassembled WGS sequence"/>
</dbReference>
<dbReference type="AlphaFoldDB" id="A0A0D8BUM2"/>
<comment type="caution">
    <text evidence="1">The sequence shown here is derived from an EMBL/GenBank/DDBJ whole genome shotgun (WGS) entry which is preliminary data.</text>
</comment>
<evidence type="ECO:0000313" key="1">
    <source>
        <dbReference type="EMBL" id="KJE27699.1"/>
    </source>
</evidence>
<reference evidence="1 2" key="1">
    <citation type="submission" date="2015-01" db="EMBL/GenBank/DDBJ databases">
        <authorList>
            <person name="Filippidou S."/>
            <person name="Jeanneret N."/>
            <person name="Russel-Delif L."/>
            <person name="Junier T."/>
            <person name="Wunderlin T."/>
            <person name="Molina V."/>
            <person name="Johnson S.L."/>
            <person name="Davenport K.W."/>
            <person name="Chain P.S."/>
            <person name="Dorador C."/>
            <person name="Junier P."/>
        </authorList>
    </citation>
    <scope>NUCLEOTIDE SEQUENCE [LARGE SCALE GENOMIC DNA]</scope>
    <source>
        <strain evidence="1 2">Et7/4</strain>
    </source>
</reference>
<name>A0A0D8BUM2_GEOKU</name>
<accession>A0A0D8BUM2</accession>
<protein>
    <submittedName>
        <fullName evidence="1">Inhibitor of sigma-G Gin family protein</fullName>
    </submittedName>
</protein>
<dbReference type="Pfam" id="PF10764">
    <property type="entry name" value="Gin"/>
    <property type="match status" value="1"/>
</dbReference>
<gene>
    <name evidence="1" type="ORF">LG52_3624</name>
</gene>
<proteinExistence type="predicted"/>
<dbReference type="EMBL" id="JYBP01000003">
    <property type="protein sequence ID" value="KJE27699.1"/>
    <property type="molecule type" value="Genomic_DNA"/>
</dbReference>
<dbReference type="OrthoDB" id="2886653at2"/>
<organism evidence="1 2">
    <name type="scientific">Geobacillus kaustophilus</name>
    <dbReference type="NCBI Taxonomy" id="1462"/>
    <lineage>
        <taxon>Bacteria</taxon>
        <taxon>Bacillati</taxon>
        <taxon>Bacillota</taxon>
        <taxon>Bacilli</taxon>
        <taxon>Bacillales</taxon>
        <taxon>Anoxybacillaceae</taxon>
        <taxon>Geobacillus</taxon>
        <taxon>Geobacillus thermoleovorans group</taxon>
    </lineage>
</organism>
<dbReference type="InterPro" id="IPR019700">
    <property type="entry name" value="Sigma-G_inhibitor_Gin"/>
</dbReference>